<feature type="domain" description="Methyltransferase" evidence="3">
    <location>
        <begin position="34"/>
        <end position="120"/>
    </location>
</feature>
<dbReference type="PANTHER" id="PTHR43861:SF1">
    <property type="entry name" value="TRANS-ACONITATE 2-METHYLTRANSFERASE"/>
    <property type="match status" value="1"/>
</dbReference>
<dbReference type="RefSeq" id="WP_007617765.1">
    <property type="nucleotide sequence ID" value="NZ_BANX01000005.1"/>
</dbReference>
<keyword evidence="5" id="KW-1185">Reference proteome</keyword>
<dbReference type="Proteomes" id="UP000011666">
    <property type="component" value="Unassembled WGS sequence"/>
</dbReference>
<proteinExistence type="predicted"/>
<evidence type="ECO:0000256" key="1">
    <source>
        <dbReference type="ARBA" id="ARBA00022603"/>
    </source>
</evidence>
<dbReference type="InterPro" id="IPR041698">
    <property type="entry name" value="Methyltransf_25"/>
</dbReference>
<organism evidence="4 5">
    <name type="scientific">Gordonia soli NBRC 108243</name>
    <dbReference type="NCBI Taxonomy" id="1223545"/>
    <lineage>
        <taxon>Bacteria</taxon>
        <taxon>Bacillati</taxon>
        <taxon>Actinomycetota</taxon>
        <taxon>Actinomycetes</taxon>
        <taxon>Mycobacteriales</taxon>
        <taxon>Gordoniaceae</taxon>
        <taxon>Gordonia</taxon>
    </lineage>
</organism>
<dbReference type="STRING" id="1223545.GS4_05_02250"/>
<dbReference type="EMBL" id="BANX01000005">
    <property type="protein sequence ID" value="GAC67012.1"/>
    <property type="molecule type" value="Genomic_DNA"/>
</dbReference>
<dbReference type="InterPro" id="IPR029063">
    <property type="entry name" value="SAM-dependent_MTases_sf"/>
</dbReference>
<dbReference type="GO" id="GO:0030798">
    <property type="term" value="F:trans-aconitate 2-methyltransferase activity"/>
    <property type="evidence" value="ECO:0007669"/>
    <property type="project" value="InterPro"/>
</dbReference>
<dbReference type="Gene3D" id="3.40.50.150">
    <property type="entry name" value="Vaccinia Virus protein VP39"/>
    <property type="match status" value="1"/>
</dbReference>
<accession>M0QHW3</accession>
<dbReference type="eggNOG" id="COG4106">
    <property type="taxonomic scope" value="Bacteria"/>
</dbReference>
<keyword evidence="2 4" id="KW-0808">Transferase</keyword>
<dbReference type="PANTHER" id="PTHR43861">
    <property type="entry name" value="TRANS-ACONITATE 2-METHYLTRANSFERASE-RELATED"/>
    <property type="match status" value="1"/>
</dbReference>
<reference evidence="4 5" key="1">
    <citation type="submission" date="2013-01" db="EMBL/GenBank/DDBJ databases">
        <title>Whole genome shotgun sequence of Gordonia soli NBRC 108243.</title>
        <authorList>
            <person name="Isaki-Nakamura S."/>
            <person name="Hosoyama A."/>
            <person name="Tsuchikane K."/>
            <person name="Ando Y."/>
            <person name="Baba S."/>
            <person name="Ohji S."/>
            <person name="Hamada M."/>
            <person name="Tamura T."/>
            <person name="Yamazoe A."/>
            <person name="Yamazaki S."/>
            <person name="Fujita N."/>
        </authorList>
    </citation>
    <scope>NUCLEOTIDE SEQUENCE [LARGE SCALE GENOMIC DNA]</scope>
    <source>
        <strain evidence="4 5">NBRC 108243</strain>
    </source>
</reference>
<dbReference type="InterPro" id="IPR023149">
    <property type="entry name" value="Trans_acon_MeTrfase_C"/>
</dbReference>
<dbReference type="OrthoDB" id="9795085at2"/>
<dbReference type="GO" id="GO:0032259">
    <property type="term" value="P:methylation"/>
    <property type="evidence" value="ECO:0007669"/>
    <property type="project" value="UniProtKB-KW"/>
</dbReference>
<dbReference type="SUPFAM" id="SSF53335">
    <property type="entry name" value="S-adenosyl-L-methionine-dependent methyltransferases"/>
    <property type="match status" value="1"/>
</dbReference>
<gene>
    <name evidence="4" type="primary">tam</name>
    <name evidence="4" type="ORF">GS4_05_02250</name>
</gene>
<sequence>MTSWDPSRYLQFSDDRSRPFLDLIARVPTHPSTIVDLGCGPGHLTQHLRARWSDAEILGVDSSPDMIARAQADNQDPRASYVAGDAATWHPDGPIDLLVSNAMFQWVDDQFTVIERLATSIADAGAFAIQVPDNAESPTHRILSDVAARPRFEQFLSGVRRLPRSGPADYLEFFATRGWSVDAWSTTYLHVLQGDNNPVFEWLSGTGARPFLQALDDDLREEYAFEVSAELQQAYPRREFGTVLPFQRTFVVAHR</sequence>
<protein>
    <submittedName>
        <fullName evidence="4">Trans-aconitate 2-methyltransferase</fullName>
    </submittedName>
</protein>
<evidence type="ECO:0000313" key="4">
    <source>
        <dbReference type="EMBL" id="GAC67012.1"/>
    </source>
</evidence>
<evidence type="ECO:0000259" key="3">
    <source>
        <dbReference type="Pfam" id="PF13649"/>
    </source>
</evidence>
<name>M0QHW3_9ACTN</name>
<dbReference type="Pfam" id="PF13649">
    <property type="entry name" value="Methyltransf_25"/>
    <property type="match status" value="1"/>
</dbReference>
<comment type="caution">
    <text evidence="4">The sequence shown here is derived from an EMBL/GenBank/DDBJ whole genome shotgun (WGS) entry which is preliminary data.</text>
</comment>
<evidence type="ECO:0000313" key="5">
    <source>
        <dbReference type="Proteomes" id="UP000011666"/>
    </source>
</evidence>
<dbReference type="CDD" id="cd02440">
    <property type="entry name" value="AdoMet_MTases"/>
    <property type="match status" value="1"/>
</dbReference>
<evidence type="ECO:0000256" key="2">
    <source>
        <dbReference type="ARBA" id="ARBA00022679"/>
    </source>
</evidence>
<dbReference type="Gene3D" id="1.10.150.290">
    <property type="entry name" value="S-adenosyl-L-methionine-dependent methyltransferases"/>
    <property type="match status" value="1"/>
</dbReference>
<keyword evidence="1 4" id="KW-0489">Methyltransferase</keyword>
<dbReference type="AlphaFoldDB" id="M0QHW3"/>